<dbReference type="PANTHER" id="PTHR19232">
    <property type="entry name" value="CENTROCORTIN FAMILY MEMBER"/>
    <property type="match status" value="1"/>
</dbReference>
<dbReference type="Proteomes" id="UP001168821">
    <property type="component" value="Unassembled WGS sequence"/>
</dbReference>
<evidence type="ECO:0000256" key="2">
    <source>
        <dbReference type="ARBA" id="ARBA00023054"/>
    </source>
</evidence>
<dbReference type="PANTHER" id="PTHR19232:SF7">
    <property type="entry name" value="CENTROCORTIN, ISOFORM A"/>
    <property type="match status" value="1"/>
</dbReference>
<comment type="similarity">
    <text evidence="1">Belongs to the CDR2 family.</text>
</comment>
<gene>
    <name evidence="5" type="ORF">Zmor_026618</name>
</gene>
<feature type="region of interest" description="Disordered" evidence="4">
    <location>
        <begin position="318"/>
        <end position="347"/>
    </location>
</feature>
<dbReference type="InterPro" id="IPR026079">
    <property type="entry name" value="CDR2"/>
</dbReference>
<reference evidence="5" key="1">
    <citation type="journal article" date="2023" name="G3 (Bethesda)">
        <title>Whole genome assemblies of Zophobas morio and Tenebrio molitor.</title>
        <authorList>
            <person name="Kaur S."/>
            <person name="Stinson S.A."/>
            <person name="diCenzo G.C."/>
        </authorList>
    </citation>
    <scope>NUCLEOTIDE SEQUENCE</scope>
    <source>
        <strain evidence="5">QUZm001</strain>
    </source>
</reference>
<evidence type="ECO:0000256" key="1">
    <source>
        <dbReference type="ARBA" id="ARBA00009019"/>
    </source>
</evidence>
<evidence type="ECO:0000256" key="3">
    <source>
        <dbReference type="SAM" id="Coils"/>
    </source>
</evidence>
<feature type="coiled-coil region" evidence="3">
    <location>
        <begin position="45"/>
        <end position="149"/>
    </location>
</feature>
<feature type="compositionally biased region" description="Polar residues" evidence="4">
    <location>
        <begin position="418"/>
        <end position="444"/>
    </location>
</feature>
<accession>A0AA38HUC4</accession>
<sequence>MGDEHDSLPLSSLDCWDYSIELECLQGTQDLQLAAELGKTLLERNKELEIALKQHQNVIEDQAQEIEYLTKQTVALREVSDSRLRIYEQLEVSIQDLERANHRLALENSAGKKHIKTLTTNIETLETRCEELQTTIDDLRLQMDALRKRAQRPTGHPNTPPPTTIVLRHVDTYDGNISKSPETKPTHTIENAQCVRNSTPIKTEPAAASQEQAANDATMEQISQLMAQLRESKTQASRDQRRITELEEQLATMIQQNQALENQVIQLHHRDDDMKSMYDEFSTLEEVRRGKMCSRCLRNIDRSSDDVAEDDDSSILENLMTSTPPQLRSSFSLDVQERQSPPNKETGNLYKDLVEKYEALLEVHRQPLRTSAKRNNGVSLQEELQMSGDFSITNTKDTDEESGVDSLKQVHPKARMTFSHTPTDFSEAETSSSGFSDETSNKYTQTDDRPGSFLCTIADGEDRFSIYNDASPISTRFKNQPEYQELFKEIFTVLKNTPEKTEVPKIEEKTPPAIAPEEVSQITELDDDSQSVVSSTMSELSLSQNEPTTIIENIIQAQNQPIPEAEVQEKPERVLKPLVRQPLEYLSVEVRKRSSSRRKNKFADRSDSPVTHIIGSPKINYSSRPSSGRRRRDFKNPENDPTWNGNTIQFWSSNRNIASPTPSQGSGKFEYRPSLASQELHKLKKLDLSYAEVVRKADNNKKQVARQRRK</sequence>
<feature type="region of interest" description="Disordered" evidence="4">
    <location>
        <begin position="594"/>
        <end position="646"/>
    </location>
</feature>
<feature type="region of interest" description="Disordered" evidence="4">
    <location>
        <begin position="416"/>
        <end position="447"/>
    </location>
</feature>
<evidence type="ECO:0000256" key="4">
    <source>
        <dbReference type="SAM" id="MobiDB-lite"/>
    </source>
</evidence>
<dbReference type="EMBL" id="JALNTZ010000008">
    <property type="protein sequence ID" value="KAJ3643938.1"/>
    <property type="molecule type" value="Genomic_DNA"/>
</dbReference>
<comment type="caution">
    <text evidence="5">The sequence shown here is derived from an EMBL/GenBank/DDBJ whole genome shotgun (WGS) entry which is preliminary data.</text>
</comment>
<protein>
    <recommendedName>
        <fullName evidence="7">Cerebellar degeneration-related protein 2-like</fullName>
    </recommendedName>
</protein>
<evidence type="ECO:0008006" key="7">
    <source>
        <dbReference type="Google" id="ProtNLM"/>
    </source>
</evidence>
<evidence type="ECO:0000313" key="6">
    <source>
        <dbReference type="Proteomes" id="UP001168821"/>
    </source>
</evidence>
<keyword evidence="2 3" id="KW-0175">Coiled coil</keyword>
<keyword evidence="6" id="KW-1185">Reference proteome</keyword>
<evidence type="ECO:0000313" key="5">
    <source>
        <dbReference type="EMBL" id="KAJ3643938.1"/>
    </source>
</evidence>
<organism evidence="5 6">
    <name type="scientific">Zophobas morio</name>
    <dbReference type="NCBI Taxonomy" id="2755281"/>
    <lineage>
        <taxon>Eukaryota</taxon>
        <taxon>Metazoa</taxon>
        <taxon>Ecdysozoa</taxon>
        <taxon>Arthropoda</taxon>
        <taxon>Hexapoda</taxon>
        <taxon>Insecta</taxon>
        <taxon>Pterygota</taxon>
        <taxon>Neoptera</taxon>
        <taxon>Endopterygota</taxon>
        <taxon>Coleoptera</taxon>
        <taxon>Polyphaga</taxon>
        <taxon>Cucujiformia</taxon>
        <taxon>Tenebrionidae</taxon>
        <taxon>Zophobas</taxon>
    </lineage>
</organism>
<name>A0AA38HUC4_9CUCU</name>
<proteinExistence type="inferred from homology"/>
<feature type="coiled-coil region" evidence="3">
    <location>
        <begin position="215"/>
        <end position="270"/>
    </location>
</feature>
<dbReference type="AlphaFoldDB" id="A0AA38HUC4"/>
<feature type="compositionally biased region" description="Polar residues" evidence="4">
    <location>
        <begin position="318"/>
        <end position="346"/>
    </location>
</feature>